<dbReference type="AlphaFoldDB" id="A0AAU1U7R7"/>
<sequence length="147" mass="15928">MTSTGAGRAVEEFLRIVPGARAVLDEVIAADPEYYGAWARGRVDDLLEFLLQAFSRPVLLPLLRAGATADGASVRACFEYVESLASDPNSYVESSVYFGILEQFLESEGILLAALRSSLPVTRAKIVSMLEEYPATLRELRAAGALE</sequence>
<organism evidence="1">
    <name type="scientific">Streptomyces sp. NBC_00119</name>
    <dbReference type="NCBI Taxonomy" id="2975659"/>
    <lineage>
        <taxon>Bacteria</taxon>
        <taxon>Bacillati</taxon>
        <taxon>Actinomycetota</taxon>
        <taxon>Actinomycetes</taxon>
        <taxon>Kitasatosporales</taxon>
        <taxon>Streptomycetaceae</taxon>
        <taxon>Streptomyces</taxon>
    </lineage>
</organism>
<protein>
    <submittedName>
        <fullName evidence="1">Uncharacterized protein</fullName>
    </submittedName>
</protein>
<reference evidence="1" key="1">
    <citation type="submission" date="2022-10" db="EMBL/GenBank/DDBJ databases">
        <title>The complete genomes of actinobacterial strains from the NBC collection.</title>
        <authorList>
            <person name="Joergensen T.S."/>
            <person name="Alvarez Arevalo M."/>
            <person name="Sterndorff E.B."/>
            <person name="Faurdal D."/>
            <person name="Vuksanovic O."/>
            <person name="Mourched A.-S."/>
            <person name="Charusanti P."/>
            <person name="Shaw S."/>
            <person name="Blin K."/>
            <person name="Weber T."/>
        </authorList>
    </citation>
    <scope>NUCLEOTIDE SEQUENCE</scope>
    <source>
        <strain evidence="1">NBC_00119</strain>
    </source>
</reference>
<proteinExistence type="predicted"/>
<name>A0AAU1U7R7_9ACTN</name>
<gene>
    <name evidence="1" type="ORF">OHU69_21830</name>
</gene>
<dbReference type="EMBL" id="CP108195">
    <property type="protein sequence ID" value="WTS13456.1"/>
    <property type="molecule type" value="Genomic_DNA"/>
</dbReference>
<evidence type="ECO:0000313" key="1">
    <source>
        <dbReference type="EMBL" id="WTS13456.1"/>
    </source>
</evidence>
<accession>A0AAU1U7R7</accession>